<keyword evidence="1" id="KW-0812">Transmembrane</keyword>
<evidence type="ECO:0000313" key="3">
    <source>
        <dbReference type="Proteomes" id="UP001604277"/>
    </source>
</evidence>
<proteinExistence type="predicted"/>
<name>A0ABD1PFK0_9LAMI</name>
<accession>A0ABD1PFK0</accession>
<comment type="caution">
    <text evidence="2">The sequence shown here is derived from an EMBL/GenBank/DDBJ whole genome shotgun (WGS) entry which is preliminary data.</text>
</comment>
<dbReference type="EMBL" id="JBFOLJ010000020">
    <property type="protein sequence ID" value="KAL2462696.1"/>
    <property type="molecule type" value="Genomic_DNA"/>
</dbReference>
<evidence type="ECO:0000313" key="2">
    <source>
        <dbReference type="EMBL" id="KAL2462696.1"/>
    </source>
</evidence>
<feature type="transmembrane region" description="Helical" evidence="1">
    <location>
        <begin position="50"/>
        <end position="67"/>
    </location>
</feature>
<organism evidence="2 3">
    <name type="scientific">Forsythia ovata</name>
    <dbReference type="NCBI Taxonomy" id="205694"/>
    <lineage>
        <taxon>Eukaryota</taxon>
        <taxon>Viridiplantae</taxon>
        <taxon>Streptophyta</taxon>
        <taxon>Embryophyta</taxon>
        <taxon>Tracheophyta</taxon>
        <taxon>Spermatophyta</taxon>
        <taxon>Magnoliopsida</taxon>
        <taxon>eudicotyledons</taxon>
        <taxon>Gunneridae</taxon>
        <taxon>Pentapetalae</taxon>
        <taxon>asterids</taxon>
        <taxon>lamiids</taxon>
        <taxon>Lamiales</taxon>
        <taxon>Oleaceae</taxon>
        <taxon>Forsythieae</taxon>
        <taxon>Forsythia</taxon>
    </lineage>
</organism>
<dbReference type="PANTHER" id="PTHR36007">
    <property type="entry name" value="TRANSPORT PROTEIN-RELATED"/>
    <property type="match status" value="1"/>
</dbReference>
<keyword evidence="3" id="KW-1185">Reference proteome</keyword>
<dbReference type="AlphaFoldDB" id="A0ABD1PFK0"/>
<sequence length="121" mass="13412">MGKINTVQKKLRALFRDRAVQTAHSILPGRDKYTNEEKSLLGSKEKPVKYLFWVLLWASVSLGLYALSRDAKATTDYIRASDFGVKVPNALRASGWPDEAVVFALAAFPVATVTVEERVEG</sequence>
<gene>
    <name evidence="2" type="ORF">Fot_53933</name>
</gene>
<reference evidence="3" key="1">
    <citation type="submission" date="2024-07" db="EMBL/GenBank/DDBJ databases">
        <title>Two chromosome-level genome assemblies of Korean endemic species Abeliophyllum distichum and Forsythia ovata (Oleaceae).</title>
        <authorList>
            <person name="Jang H."/>
        </authorList>
    </citation>
    <scope>NUCLEOTIDE SEQUENCE [LARGE SCALE GENOMIC DNA]</scope>
</reference>
<evidence type="ECO:0000256" key="1">
    <source>
        <dbReference type="SAM" id="Phobius"/>
    </source>
</evidence>
<keyword evidence="1" id="KW-1133">Transmembrane helix</keyword>
<dbReference type="PANTHER" id="PTHR36007:SF2">
    <property type="entry name" value="TRANSPORT PROTEIN-RELATED"/>
    <property type="match status" value="1"/>
</dbReference>
<dbReference type="Proteomes" id="UP001604277">
    <property type="component" value="Unassembled WGS sequence"/>
</dbReference>
<dbReference type="InterPro" id="IPR009577">
    <property type="entry name" value="Sm_multidrug_ex"/>
</dbReference>
<keyword evidence="1" id="KW-0472">Membrane</keyword>
<protein>
    <submittedName>
        <fullName evidence="2">Uncharacterized protein</fullName>
    </submittedName>
</protein>